<dbReference type="Proteomes" id="UP000605259">
    <property type="component" value="Unassembled WGS sequence"/>
</dbReference>
<dbReference type="GO" id="GO:0043420">
    <property type="term" value="P:anthranilate metabolic process"/>
    <property type="evidence" value="ECO:0007669"/>
    <property type="project" value="TreeGrafter"/>
</dbReference>
<dbReference type="InterPro" id="IPR010111">
    <property type="entry name" value="Kynureninase"/>
</dbReference>
<protein>
    <recommendedName>
        <fullName evidence="4 5">Kynureninase</fullName>
        <ecNumber evidence="4 5">3.7.1.3</ecNumber>
    </recommendedName>
    <alternativeName>
        <fullName evidence="4">L-kynurenine hydrolase</fullName>
    </alternativeName>
</protein>
<proteinExistence type="inferred from homology"/>
<dbReference type="PANTHER" id="PTHR14084:SF0">
    <property type="entry name" value="KYNURENINASE"/>
    <property type="match status" value="1"/>
</dbReference>
<gene>
    <name evidence="4 7" type="primary">kynU</name>
    <name evidence="7" type="ORF">GCM10007140_08820</name>
</gene>
<dbReference type="HAMAP" id="MF_01970">
    <property type="entry name" value="Kynureninase"/>
    <property type="match status" value="1"/>
</dbReference>
<evidence type="ECO:0000256" key="5">
    <source>
        <dbReference type="NCBIfam" id="TIGR01814"/>
    </source>
</evidence>
<evidence type="ECO:0000256" key="2">
    <source>
        <dbReference type="ARBA" id="ARBA00022801"/>
    </source>
</evidence>
<comment type="pathway">
    <text evidence="4 6">Amino-acid degradation; L-kynurenine degradation; L-alanine and anthranilate from L-kynurenine: step 1/1.</text>
</comment>
<dbReference type="AlphaFoldDB" id="A0A917ALM9"/>
<dbReference type="EC" id="3.7.1.3" evidence="4 5"/>
<reference evidence="7" key="2">
    <citation type="submission" date="2020-09" db="EMBL/GenBank/DDBJ databases">
        <authorList>
            <person name="Sun Q."/>
            <person name="Zhou Y."/>
        </authorList>
    </citation>
    <scope>NUCLEOTIDE SEQUENCE</scope>
    <source>
        <strain evidence="7">CGMCC 1.12698</strain>
    </source>
</reference>
<evidence type="ECO:0000313" key="7">
    <source>
        <dbReference type="EMBL" id="GGE60783.1"/>
    </source>
</evidence>
<keyword evidence="3 4" id="KW-0663">Pyridoxal phosphate</keyword>
<dbReference type="PIRSF" id="PIRSF038800">
    <property type="entry name" value="KYNU"/>
    <property type="match status" value="1"/>
</dbReference>
<dbReference type="GO" id="GO:0019805">
    <property type="term" value="P:quinolinate biosynthetic process"/>
    <property type="evidence" value="ECO:0007669"/>
    <property type="project" value="UniProtKB-UniRule"/>
</dbReference>
<dbReference type="RefSeq" id="WP_188387206.1">
    <property type="nucleotide sequence ID" value="NZ_BMFK01000001.1"/>
</dbReference>
<comment type="subunit">
    <text evidence="4 6">Homodimer.</text>
</comment>
<feature type="binding site" evidence="4">
    <location>
        <position position="266"/>
    </location>
    <ligand>
        <name>pyridoxal 5'-phosphate</name>
        <dbReference type="ChEBI" id="CHEBI:597326"/>
    </ligand>
</feature>
<evidence type="ECO:0000256" key="3">
    <source>
        <dbReference type="ARBA" id="ARBA00022898"/>
    </source>
</evidence>
<feature type="binding site" evidence="4">
    <location>
        <position position="237"/>
    </location>
    <ligand>
        <name>pyridoxal 5'-phosphate</name>
        <dbReference type="ChEBI" id="CHEBI:597326"/>
    </ligand>
</feature>
<comment type="similarity">
    <text evidence="4 6">Belongs to the kynureninase family.</text>
</comment>
<dbReference type="GO" id="GO:0005737">
    <property type="term" value="C:cytoplasm"/>
    <property type="evidence" value="ECO:0007669"/>
    <property type="project" value="UniProtKB-UniRule"/>
</dbReference>
<comment type="caution">
    <text evidence="7">The sequence shown here is derived from an EMBL/GenBank/DDBJ whole genome shotgun (WGS) entry which is preliminary data.</text>
</comment>
<dbReference type="NCBIfam" id="TIGR01814">
    <property type="entry name" value="kynureninase"/>
    <property type="match status" value="1"/>
</dbReference>
<comment type="catalytic activity">
    <reaction evidence="6">
        <text>3-hydroxy-L-kynurenine + H2O = 3-hydroxyanthranilate + L-alanine + H(+)</text>
        <dbReference type="Rhea" id="RHEA:25143"/>
        <dbReference type="ChEBI" id="CHEBI:15377"/>
        <dbReference type="ChEBI" id="CHEBI:15378"/>
        <dbReference type="ChEBI" id="CHEBI:36559"/>
        <dbReference type="ChEBI" id="CHEBI:57972"/>
        <dbReference type="ChEBI" id="CHEBI:58125"/>
        <dbReference type="EC" id="3.7.1.3"/>
    </reaction>
</comment>
<dbReference type="GO" id="GO:0030429">
    <property type="term" value="F:kynureninase activity"/>
    <property type="evidence" value="ECO:0007669"/>
    <property type="project" value="UniProtKB-UniRule"/>
</dbReference>
<dbReference type="PANTHER" id="PTHR14084">
    <property type="entry name" value="KYNURENINASE"/>
    <property type="match status" value="1"/>
</dbReference>
<dbReference type="Pfam" id="PF22580">
    <property type="entry name" value="KYNU_C"/>
    <property type="match status" value="1"/>
</dbReference>
<dbReference type="SUPFAM" id="SSF53383">
    <property type="entry name" value="PLP-dependent transferases"/>
    <property type="match status" value="1"/>
</dbReference>
<feature type="binding site" evidence="4">
    <location>
        <position position="104"/>
    </location>
    <ligand>
        <name>pyridoxal 5'-phosphate</name>
        <dbReference type="ChEBI" id="CHEBI:597326"/>
    </ligand>
</feature>
<comment type="pathway">
    <text evidence="4 6">Cofactor biosynthesis; NAD(+) biosynthesis; quinolinate from L-kynurenine: step 2/3.</text>
</comment>
<comment type="function">
    <text evidence="4 6">Catalyzes the cleavage of L-kynurenine (L-Kyn) and L-3-hydroxykynurenine (L-3OHKyn) into anthranilic acid (AA) and 3-hydroxyanthranilic acid (3-OHAA), respectively.</text>
</comment>
<dbReference type="GO" id="GO:0097053">
    <property type="term" value="P:L-kynurenine catabolic process"/>
    <property type="evidence" value="ECO:0007669"/>
    <property type="project" value="UniProtKB-UniRule"/>
</dbReference>
<keyword evidence="2 4" id="KW-0378">Hydrolase</keyword>
<feature type="binding site" evidence="4">
    <location>
        <position position="215"/>
    </location>
    <ligand>
        <name>pyridoxal 5'-phosphate</name>
        <dbReference type="ChEBI" id="CHEBI:597326"/>
    </ligand>
</feature>
<accession>A0A917ALM9</accession>
<comment type="caution">
    <text evidence="4">Lacks conserved residue(s) required for the propagation of feature annotation.</text>
</comment>
<feature type="binding site" evidence="4">
    <location>
        <position position="103"/>
    </location>
    <ligand>
        <name>pyridoxal 5'-phosphate</name>
        <dbReference type="ChEBI" id="CHEBI:597326"/>
    </ligand>
</feature>
<feature type="binding site" evidence="4">
    <location>
        <position position="294"/>
    </location>
    <ligand>
        <name>pyridoxal 5'-phosphate</name>
        <dbReference type="ChEBI" id="CHEBI:597326"/>
    </ligand>
</feature>
<evidence type="ECO:0000256" key="4">
    <source>
        <dbReference type="HAMAP-Rule" id="MF_01970"/>
    </source>
</evidence>
<sequence>MTVKIDTSYEYALAMDKKDALATFREEFHLPSKSIYLDGNSLGLMSKRAEQSLFQLINSWKHLQIDGWTQGESPWFFLSEHLGDLMAPIVGANSDEVVVTGSTTVNIHQLISSFYKPHGNKTKIIATELDFPTDIYVLQSQLQLHGYNPDEHLVRIKADSQGLINEEDIISAMHDDIALIFLPTVLYRSGQLLDIERLTQEAHKRDIIIGFDACHSAGVIPHAFSKWGIDFALWCNYKYLNGGPGAVASLYVNRRHFGKVPGLTGWYSSTKEKQFDMEHTLTIEQTSRAYQLGTPHIFSLATLIGSLELFREATMEEVYKKSRNLTRYMMDLIQHELHDMGFSIHNPDDDARRGGHVSLKHAEAVRITKALKDHQITPDFRAPDIIRLAPVAFYTSFAEVWKTVQTLKSIMQNKSYEKYNSNRNVVA</sequence>
<comment type="cofactor">
    <cofactor evidence="4 6">
        <name>pyridoxal 5'-phosphate</name>
        <dbReference type="ChEBI" id="CHEBI:597326"/>
    </cofactor>
</comment>
<dbReference type="Gene3D" id="3.40.640.10">
    <property type="entry name" value="Type I PLP-dependent aspartate aminotransferase-like (Major domain)"/>
    <property type="match status" value="1"/>
</dbReference>
<feature type="binding site" evidence="4">
    <location>
        <begin position="131"/>
        <end position="134"/>
    </location>
    <ligand>
        <name>pyridoxal 5'-phosphate</name>
        <dbReference type="ChEBI" id="CHEBI:597326"/>
    </ligand>
</feature>
<dbReference type="InterPro" id="IPR015422">
    <property type="entry name" value="PyrdxlP-dep_Trfase_small"/>
</dbReference>
<dbReference type="InterPro" id="IPR015421">
    <property type="entry name" value="PyrdxlP-dep_Trfase_major"/>
</dbReference>
<organism evidence="7 8">
    <name type="scientific">Priestia taiwanensis</name>
    <dbReference type="NCBI Taxonomy" id="1347902"/>
    <lineage>
        <taxon>Bacteria</taxon>
        <taxon>Bacillati</taxon>
        <taxon>Bacillota</taxon>
        <taxon>Bacilli</taxon>
        <taxon>Bacillales</taxon>
        <taxon>Bacillaceae</taxon>
        <taxon>Priestia</taxon>
    </lineage>
</organism>
<reference evidence="7" key="1">
    <citation type="journal article" date="2014" name="Int. J. Syst. Evol. Microbiol.">
        <title>Complete genome sequence of Corynebacterium casei LMG S-19264T (=DSM 44701T), isolated from a smear-ripened cheese.</title>
        <authorList>
            <consortium name="US DOE Joint Genome Institute (JGI-PGF)"/>
            <person name="Walter F."/>
            <person name="Albersmeier A."/>
            <person name="Kalinowski J."/>
            <person name="Ruckert C."/>
        </authorList>
    </citation>
    <scope>NUCLEOTIDE SEQUENCE</scope>
    <source>
        <strain evidence="7">CGMCC 1.12698</strain>
    </source>
</reference>
<dbReference type="GO" id="GO:0009435">
    <property type="term" value="P:NAD+ biosynthetic process"/>
    <property type="evidence" value="ECO:0007669"/>
    <property type="project" value="UniProtKB-UniRule"/>
</dbReference>
<evidence type="ECO:0000313" key="8">
    <source>
        <dbReference type="Proteomes" id="UP000605259"/>
    </source>
</evidence>
<name>A0A917ALM9_9BACI</name>
<feature type="modified residue" description="N6-(pyridoxal phosphate)lysine" evidence="4">
    <location>
        <position position="238"/>
    </location>
</feature>
<keyword evidence="8" id="KW-1185">Reference proteome</keyword>
<evidence type="ECO:0000256" key="6">
    <source>
        <dbReference type="PIRNR" id="PIRNR038800"/>
    </source>
</evidence>
<comment type="catalytic activity">
    <reaction evidence="4 6">
        <text>L-kynurenine + H2O = anthranilate + L-alanine + H(+)</text>
        <dbReference type="Rhea" id="RHEA:16813"/>
        <dbReference type="ChEBI" id="CHEBI:15377"/>
        <dbReference type="ChEBI" id="CHEBI:15378"/>
        <dbReference type="ChEBI" id="CHEBI:16567"/>
        <dbReference type="ChEBI" id="CHEBI:57959"/>
        <dbReference type="ChEBI" id="CHEBI:57972"/>
        <dbReference type="EC" id="3.7.1.3"/>
    </reaction>
</comment>
<dbReference type="GO" id="GO:0019441">
    <property type="term" value="P:L-tryptophan catabolic process to kynurenine"/>
    <property type="evidence" value="ECO:0007669"/>
    <property type="project" value="TreeGrafter"/>
</dbReference>
<dbReference type="InterPro" id="IPR015424">
    <property type="entry name" value="PyrdxlP-dep_Trfase"/>
</dbReference>
<evidence type="ECO:0000256" key="1">
    <source>
        <dbReference type="ARBA" id="ARBA00022642"/>
    </source>
</evidence>
<dbReference type="GO" id="GO:0030170">
    <property type="term" value="F:pyridoxal phosphate binding"/>
    <property type="evidence" value="ECO:0007669"/>
    <property type="project" value="UniProtKB-UniRule"/>
</dbReference>
<keyword evidence="1 4" id="KW-0662">Pyridine nucleotide biosynthesis</keyword>
<dbReference type="EMBL" id="BMFK01000001">
    <property type="protein sequence ID" value="GGE60783.1"/>
    <property type="molecule type" value="Genomic_DNA"/>
</dbReference>
<feature type="binding site" evidence="4">
    <location>
        <position position="212"/>
    </location>
    <ligand>
        <name>pyridoxal 5'-phosphate</name>
        <dbReference type="ChEBI" id="CHEBI:597326"/>
    </ligand>
</feature>
<dbReference type="Gene3D" id="3.90.1150.10">
    <property type="entry name" value="Aspartate Aminotransferase, domain 1"/>
    <property type="match status" value="1"/>
</dbReference>